<dbReference type="Proteomes" id="UP000264820">
    <property type="component" value="Unplaced"/>
</dbReference>
<comment type="catalytic activity">
    <reaction evidence="15">
        <text>N(6),N(6)-dimethyl-L-lysyl(36)-[histone H3] + 2 2-oxoglutarate + 2 O2 = L-lysyl(36)-[histone H3] + 2 formaldehyde + 2 succinate + 2 CO2</text>
        <dbReference type="Rhea" id="RHEA:42032"/>
        <dbReference type="Rhea" id="RHEA-COMP:9785"/>
        <dbReference type="Rhea" id="RHEA-COMP:9787"/>
        <dbReference type="ChEBI" id="CHEBI:15379"/>
        <dbReference type="ChEBI" id="CHEBI:16526"/>
        <dbReference type="ChEBI" id="CHEBI:16810"/>
        <dbReference type="ChEBI" id="CHEBI:16842"/>
        <dbReference type="ChEBI" id="CHEBI:29969"/>
        <dbReference type="ChEBI" id="CHEBI:30031"/>
        <dbReference type="ChEBI" id="CHEBI:61976"/>
        <dbReference type="EC" id="1.14.11.27"/>
    </reaction>
</comment>
<dbReference type="STRING" id="109280.ENSHCOP00000017028"/>
<comment type="subcellular location">
    <subcellularLocation>
        <location evidence="2">Nucleus</location>
    </subcellularLocation>
</comment>
<keyword evidence="13" id="KW-0804">Transcription</keyword>
<dbReference type="GO" id="GO:0008270">
    <property type="term" value="F:zinc ion binding"/>
    <property type="evidence" value="ECO:0007669"/>
    <property type="project" value="UniProtKB-KW"/>
</dbReference>
<dbReference type="GO" id="GO:0140680">
    <property type="term" value="F:histone H3K36me/H3K36me2 demethylase activity"/>
    <property type="evidence" value="ECO:0007669"/>
    <property type="project" value="UniProtKB-EC"/>
</dbReference>
<dbReference type="SUPFAM" id="SSF51197">
    <property type="entry name" value="Clavaminate synthase-like"/>
    <property type="match status" value="1"/>
</dbReference>
<evidence type="ECO:0000256" key="3">
    <source>
        <dbReference type="ARBA" id="ARBA00008037"/>
    </source>
</evidence>
<dbReference type="PANTHER" id="PTHR23123">
    <property type="entry name" value="PHD/F-BOX CONTAINING PROTEIN"/>
    <property type="match status" value="1"/>
</dbReference>
<dbReference type="GO" id="GO:0005634">
    <property type="term" value="C:nucleus"/>
    <property type="evidence" value="ECO:0007669"/>
    <property type="project" value="UniProtKB-SubCell"/>
</dbReference>
<evidence type="ECO:0000256" key="9">
    <source>
        <dbReference type="ARBA" id="ARBA00022964"/>
    </source>
</evidence>
<evidence type="ECO:0000256" key="1">
    <source>
        <dbReference type="ARBA" id="ARBA00001954"/>
    </source>
</evidence>
<keyword evidence="8" id="KW-0156">Chromatin regulator</keyword>
<dbReference type="InterPro" id="IPR050690">
    <property type="entry name" value="JHDM1_Histone_Demethylase"/>
</dbReference>
<keyword evidence="18" id="KW-1185">Reference proteome</keyword>
<proteinExistence type="inferred from homology"/>
<dbReference type="GeneTree" id="ENSGT00940000154717"/>
<keyword evidence="11" id="KW-0408">Iron</keyword>
<evidence type="ECO:0000256" key="10">
    <source>
        <dbReference type="ARBA" id="ARBA00023002"/>
    </source>
</evidence>
<evidence type="ECO:0000259" key="16">
    <source>
        <dbReference type="PROSITE" id="PS51184"/>
    </source>
</evidence>
<protein>
    <recommendedName>
        <fullName evidence="4">[histone H3]-dimethyl-L-lysine(36) demethylase</fullName>
        <ecNumber evidence="4">1.14.11.27</ecNumber>
    </recommendedName>
</protein>
<reference evidence="17" key="1">
    <citation type="submission" date="2025-08" db="UniProtKB">
        <authorList>
            <consortium name="Ensembl"/>
        </authorList>
    </citation>
    <scope>IDENTIFICATION</scope>
</reference>
<comment type="cofactor">
    <cofactor evidence="1">
        <name>Fe(2+)</name>
        <dbReference type="ChEBI" id="CHEBI:29033"/>
    </cofactor>
</comment>
<dbReference type="InterPro" id="IPR003347">
    <property type="entry name" value="JmjC_dom"/>
</dbReference>
<reference evidence="17" key="2">
    <citation type="submission" date="2025-09" db="UniProtKB">
        <authorList>
            <consortium name="Ensembl"/>
        </authorList>
    </citation>
    <scope>IDENTIFICATION</scope>
</reference>
<dbReference type="Gene3D" id="2.60.120.650">
    <property type="entry name" value="Cupin"/>
    <property type="match status" value="1"/>
</dbReference>
<evidence type="ECO:0000256" key="12">
    <source>
        <dbReference type="ARBA" id="ARBA00023015"/>
    </source>
</evidence>
<dbReference type="FunFam" id="2.60.120.650:FF:000005">
    <property type="entry name" value="lysine-specific demethylase 2A isoform X1"/>
    <property type="match status" value="1"/>
</dbReference>
<accession>A0A3Q2YHN9</accession>
<dbReference type="Ensembl" id="ENSHCOT00000028732.1">
    <property type="protein sequence ID" value="ENSHCOP00000017028.1"/>
    <property type="gene ID" value="ENSHCOG00000020863.1"/>
</dbReference>
<evidence type="ECO:0000256" key="15">
    <source>
        <dbReference type="ARBA" id="ARBA00047915"/>
    </source>
</evidence>
<dbReference type="EC" id="1.14.11.27" evidence="4"/>
<evidence type="ECO:0000256" key="11">
    <source>
        <dbReference type="ARBA" id="ARBA00023004"/>
    </source>
</evidence>
<sequence length="247" mass="28801">ENEDLSDVEEMVNIRGFSVEDKLASDNYATNFVHFMEAKDFTYEYVQREALKVPLIFKEKEGLGIIMPDPEFTVSEIKGLVGSRRSVDVMDVSTQKGSEMSMAQFVRYYETPEDERDKLFNVISLEFSHTKLENLIKRPTVDQVDWVDNMWPSYLKQSQTEGTNVISEMKYPKVQRYCLMSVKGCYTDFHIDFGGTSVWYHVFKGQKVFWLVPPTLHNLALYEDWVLSGKQSDIFLGDRKIFFNVKK</sequence>
<feature type="domain" description="JmjC" evidence="16">
    <location>
        <begin position="127"/>
        <end position="247"/>
    </location>
</feature>
<evidence type="ECO:0000256" key="7">
    <source>
        <dbReference type="ARBA" id="ARBA00022833"/>
    </source>
</evidence>
<evidence type="ECO:0000256" key="6">
    <source>
        <dbReference type="ARBA" id="ARBA00022771"/>
    </source>
</evidence>
<evidence type="ECO:0000256" key="8">
    <source>
        <dbReference type="ARBA" id="ARBA00022853"/>
    </source>
</evidence>
<evidence type="ECO:0000256" key="13">
    <source>
        <dbReference type="ARBA" id="ARBA00023163"/>
    </source>
</evidence>
<evidence type="ECO:0000256" key="5">
    <source>
        <dbReference type="ARBA" id="ARBA00022723"/>
    </source>
</evidence>
<evidence type="ECO:0000313" key="17">
    <source>
        <dbReference type="Ensembl" id="ENSHCOP00000017028.1"/>
    </source>
</evidence>
<keyword evidence="5" id="KW-0479">Metal-binding</keyword>
<keyword evidence="7" id="KW-0862">Zinc</keyword>
<evidence type="ECO:0000256" key="4">
    <source>
        <dbReference type="ARBA" id="ARBA00013246"/>
    </source>
</evidence>
<name>A0A3Q2YHN9_HIPCM</name>
<keyword evidence="6" id="KW-0863">Zinc-finger</keyword>
<evidence type="ECO:0000256" key="14">
    <source>
        <dbReference type="ARBA" id="ARBA00023242"/>
    </source>
</evidence>
<dbReference type="PROSITE" id="PS51184">
    <property type="entry name" value="JMJC"/>
    <property type="match status" value="1"/>
</dbReference>
<keyword evidence="9" id="KW-0223">Dioxygenase</keyword>
<keyword evidence="12" id="KW-0805">Transcription regulation</keyword>
<evidence type="ECO:0000256" key="2">
    <source>
        <dbReference type="ARBA" id="ARBA00004123"/>
    </source>
</evidence>
<comment type="similarity">
    <text evidence="3">Belongs to the JHDM1 histone demethylase family.</text>
</comment>
<organism evidence="17 18">
    <name type="scientific">Hippocampus comes</name>
    <name type="common">Tiger tail seahorse</name>
    <dbReference type="NCBI Taxonomy" id="109280"/>
    <lineage>
        <taxon>Eukaryota</taxon>
        <taxon>Metazoa</taxon>
        <taxon>Chordata</taxon>
        <taxon>Craniata</taxon>
        <taxon>Vertebrata</taxon>
        <taxon>Euteleostomi</taxon>
        <taxon>Actinopterygii</taxon>
        <taxon>Neopterygii</taxon>
        <taxon>Teleostei</taxon>
        <taxon>Neoteleostei</taxon>
        <taxon>Acanthomorphata</taxon>
        <taxon>Syngnathiaria</taxon>
        <taxon>Syngnathiformes</taxon>
        <taxon>Syngnathoidei</taxon>
        <taxon>Syngnathidae</taxon>
        <taxon>Hippocampus</taxon>
    </lineage>
</organism>
<evidence type="ECO:0000313" key="18">
    <source>
        <dbReference type="Proteomes" id="UP000264820"/>
    </source>
</evidence>
<dbReference type="OMA" id="RICLNEG"/>
<dbReference type="AlphaFoldDB" id="A0A3Q2YHN9"/>
<keyword evidence="14" id="KW-0539">Nucleus</keyword>
<keyword evidence="10" id="KW-0560">Oxidoreductase</keyword>